<gene>
    <name evidence="1" type="ORF">OFUS_LOCUS14052</name>
</gene>
<organism evidence="1 2">
    <name type="scientific">Owenia fusiformis</name>
    <name type="common">Polychaete worm</name>
    <dbReference type="NCBI Taxonomy" id="6347"/>
    <lineage>
        <taxon>Eukaryota</taxon>
        <taxon>Metazoa</taxon>
        <taxon>Spiralia</taxon>
        <taxon>Lophotrochozoa</taxon>
        <taxon>Annelida</taxon>
        <taxon>Polychaeta</taxon>
        <taxon>Sedentaria</taxon>
        <taxon>Canalipalpata</taxon>
        <taxon>Sabellida</taxon>
        <taxon>Oweniida</taxon>
        <taxon>Oweniidae</taxon>
        <taxon>Owenia</taxon>
    </lineage>
</organism>
<dbReference type="Proteomes" id="UP000749559">
    <property type="component" value="Unassembled WGS sequence"/>
</dbReference>
<keyword evidence="2" id="KW-1185">Reference proteome</keyword>
<evidence type="ECO:0000313" key="1">
    <source>
        <dbReference type="EMBL" id="CAH1788545.1"/>
    </source>
</evidence>
<proteinExistence type="predicted"/>
<reference evidence="1" key="1">
    <citation type="submission" date="2022-03" db="EMBL/GenBank/DDBJ databases">
        <authorList>
            <person name="Martin C."/>
        </authorList>
    </citation>
    <scope>NUCLEOTIDE SEQUENCE</scope>
</reference>
<name>A0A8J1UFZ8_OWEFU</name>
<dbReference type="EMBL" id="CAIIXF020000007">
    <property type="protein sequence ID" value="CAH1788545.1"/>
    <property type="molecule type" value="Genomic_DNA"/>
</dbReference>
<evidence type="ECO:0000313" key="2">
    <source>
        <dbReference type="Proteomes" id="UP000749559"/>
    </source>
</evidence>
<sequence>GDAGRYWCINGDTNETIHDAFLIILRKVKCPETPQRILKGQTLDLKCGTNFWGARDESYFPTVKWIDNGNPVTSKISIETNQSTAIYTYTADDLGASVATCSVSVTHGLLQETELCKIEFQVTDYADNIWVSTNSSTIGSDIYTIKEGFLSNRKPVYTSNRGLYL</sequence>
<feature type="non-terminal residue" evidence="1">
    <location>
        <position position="165"/>
    </location>
</feature>
<feature type="non-terminal residue" evidence="1">
    <location>
        <position position="1"/>
    </location>
</feature>
<protein>
    <submittedName>
        <fullName evidence="1">Uncharacterized protein</fullName>
    </submittedName>
</protein>
<dbReference type="AlphaFoldDB" id="A0A8J1UFZ8"/>
<comment type="caution">
    <text evidence="1">The sequence shown here is derived from an EMBL/GenBank/DDBJ whole genome shotgun (WGS) entry which is preliminary data.</text>
</comment>
<accession>A0A8J1UFZ8</accession>